<dbReference type="EMBL" id="JBBUKT010000001">
    <property type="protein sequence ID" value="MEK7949139.1"/>
    <property type="molecule type" value="Genomic_DNA"/>
</dbReference>
<keyword evidence="3" id="KW-1185">Reference proteome</keyword>
<feature type="transmembrane region" description="Helical" evidence="1">
    <location>
        <begin position="12"/>
        <end position="30"/>
    </location>
</feature>
<gene>
    <name evidence="2" type="ORF">WKV53_01455</name>
</gene>
<keyword evidence="1" id="KW-0812">Transmembrane</keyword>
<organism evidence="2 3">
    <name type="scientific">Luteolibacter soli</name>
    <dbReference type="NCBI Taxonomy" id="3135280"/>
    <lineage>
        <taxon>Bacteria</taxon>
        <taxon>Pseudomonadati</taxon>
        <taxon>Verrucomicrobiota</taxon>
        <taxon>Verrucomicrobiia</taxon>
        <taxon>Verrucomicrobiales</taxon>
        <taxon>Verrucomicrobiaceae</taxon>
        <taxon>Luteolibacter</taxon>
    </lineage>
</organism>
<keyword evidence="1" id="KW-0472">Membrane</keyword>
<comment type="caution">
    <text evidence="2">The sequence shown here is derived from an EMBL/GenBank/DDBJ whole genome shotgun (WGS) entry which is preliminary data.</text>
</comment>
<proteinExistence type="predicted"/>
<dbReference type="Proteomes" id="UP001371305">
    <property type="component" value="Unassembled WGS sequence"/>
</dbReference>
<evidence type="ECO:0000256" key="1">
    <source>
        <dbReference type="SAM" id="Phobius"/>
    </source>
</evidence>
<reference evidence="2 3" key="1">
    <citation type="submission" date="2024-04" db="EMBL/GenBank/DDBJ databases">
        <title>Luteolibacter sp. isolated from soil.</title>
        <authorList>
            <person name="An J."/>
        </authorList>
    </citation>
    <scope>NUCLEOTIDE SEQUENCE [LARGE SCALE GENOMIC DNA]</scope>
    <source>
        <strain evidence="2 3">Y139</strain>
    </source>
</reference>
<dbReference type="RefSeq" id="WP_341402561.1">
    <property type="nucleotide sequence ID" value="NZ_JBBUKT010000001.1"/>
</dbReference>
<evidence type="ECO:0008006" key="4">
    <source>
        <dbReference type="Google" id="ProtNLM"/>
    </source>
</evidence>
<keyword evidence="1" id="KW-1133">Transmembrane helix</keyword>
<sequence length="99" mass="12009">MIQLRYTTWRRLMRLGTGLLVFYFVGGFYFGEKSWVWVFDVLFWVVVVGSIVFNLAVQLLKKAGLLEFTYTEKDRASYLYNVEKLHQQMTENRRERRRE</sequence>
<evidence type="ECO:0000313" key="3">
    <source>
        <dbReference type="Proteomes" id="UP001371305"/>
    </source>
</evidence>
<evidence type="ECO:0000313" key="2">
    <source>
        <dbReference type="EMBL" id="MEK7949139.1"/>
    </source>
</evidence>
<protein>
    <recommendedName>
        <fullName evidence="4">DUF4229 domain-containing protein</fullName>
    </recommendedName>
</protein>
<feature type="transmembrane region" description="Helical" evidence="1">
    <location>
        <begin position="36"/>
        <end position="57"/>
    </location>
</feature>
<accession>A0ABU9AN70</accession>
<name>A0ABU9AN70_9BACT</name>